<dbReference type="InterPro" id="IPR017871">
    <property type="entry name" value="ABC_transporter-like_CS"/>
</dbReference>
<dbReference type="GO" id="GO:0035435">
    <property type="term" value="P:phosphate ion transmembrane transport"/>
    <property type="evidence" value="ECO:0007669"/>
    <property type="project" value="InterPro"/>
</dbReference>
<evidence type="ECO:0000256" key="2">
    <source>
        <dbReference type="ARBA" id="ARBA00022592"/>
    </source>
</evidence>
<dbReference type="PROSITE" id="PS50893">
    <property type="entry name" value="ABC_TRANSPORTER_2"/>
    <property type="match status" value="1"/>
</dbReference>
<proteinExistence type="predicted"/>
<dbReference type="GO" id="GO:0016887">
    <property type="term" value="F:ATP hydrolysis activity"/>
    <property type="evidence" value="ECO:0007669"/>
    <property type="project" value="InterPro"/>
</dbReference>
<dbReference type="Gene3D" id="3.40.50.300">
    <property type="entry name" value="P-loop containing nucleotide triphosphate hydrolases"/>
    <property type="match status" value="1"/>
</dbReference>
<evidence type="ECO:0000256" key="3">
    <source>
        <dbReference type="ARBA" id="ARBA00022741"/>
    </source>
</evidence>
<dbReference type="GO" id="GO:0005524">
    <property type="term" value="F:ATP binding"/>
    <property type="evidence" value="ECO:0007669"/>
    <property type="project" value="UniProtKB-KW"/>
</dbReference>
<dbReference type="Proteomes" id="UP000051048">
    <property type="component" value="Unassembled WGS sequence"/>
</dbReference>
<dbReference type="PROSITE" id="PS00211">
    <property type="entry name" value="ABC_TRANSPORTER_1"/>
    <property type="match status" value="1"/>
</dbReference>
<gene>
    <name evidence="6" type="ORF">FC36_GL001339</name>
</gene>
<dbReference type="SMART" id="SM00382">
    <property type="entry name" value="AAA"/>
    <property type="match status" value="1"/>
</dbReference>
<feature type="domain" description="ABC transporter" evidence="5">
    <location>
        <begin position="20"/>
        <end position="258"/>
    </location>
</feature>
<dbReference type="Pfam" id="PF00005">
    <property type="entry name" value="ABC_tran"/>
    <property type="match status" value="1"/>
</dbReference>
<dbReference type="InterPro" id="IPR005670">
    <property type="entry name" value="PstB-like"/>
</dbReference>
<organism evidence="6 7">
    <name type="scientific">Ligilactobacillus equi DSM 15833 = JCM 10991</name>
    <dbReference type="NCBI Taxonomy" id="1423740"/>
    <lineage>
        <taxon>Bacteria</taxon>
        <taxon>Bacillati</taxon>
        <taxon>Bacillota</taxon>
        <taxon>Bacilli</taxon>
        <taxon>Lactobacillales</taxon>
        <taxon>Lactobacillaceae</taxon>
        <taxon>Ligilactobacillus</taxon>
    </lineage>
</organism>
<dbReference type="PATRIC" id="fig|1423740.3.peg.1441"/>
<keyword evidence="2" id="KW-0592">Phosphate transport</keyword>
<dbReference type="GO" id="GO:0005315">
    <property type="term" value="F:phosphate transmembrane transporter activity"/>
    <property type="evidence" value="ECO:0007669"/>
    <property type="project" value="InterPro"/>
</dbReference>
<evidence type="ECO:0000313" key="6">
    <source>
        <dbReference type="EMBL" id="KRL81890.1"/>
    </source>
</evidence>
<name>A0A0R1TTS9_9LACO</name>
<sequence length="263" mass="29493">MKAYDLEKRAIFTPKGQESLSLQDVDVFYGDNHVSRQVSMVFPKNQITALIGASGSGKSTLLRSLNRLNDGIAQVKGKIMYDGQNLNAPEANVYQIRRQIGMVFQKPNPFYKSIRKNILFGLRDQNLSKATEEEILEDVLRQAALWDEVKDKLDKSALGLSGGQQQRLCIARALALKPEVILMDEPTSALDPLATAKVEETMLALKKEHTIIIVTHSMQQAGRIADNTAFFHKGRLMEYQPTTKMFMTPELEITQDYLSGNFG</sequence>
<evidence type="ECO:0000313" key="7">
    <source>
        <dbReference type="Proteomes" id="UP000051048"/>
    </source>
</evidence>
<dbReference type="NCBIfam" id="TIGR00972">
    <property type="entry name" value="3a0107s01c2"/>
    <property type="match status" value="1"/>
</dbReference>
<dbReference type="EMBL" id="AZFH01000030">
    <property type="protein sequence ID" value="KRL81890.1"/>
    <property type="molecule type" value="Genomic_DNA"/>
</dbReference>
<dbReference type="SUPFAM" id="SSF52540">
    <property type="entry name" value="P-loop containing nucleoside triphosphate hydrolases"/>
    <property type="match status" value="1"/>
</dbReference>
<evidence type="ECO:0000256" key="1">
    <source>
        <dbReference type="ARBA" id="ARBA00022448"/>
    </source>
</evidence>
<dbReference type="InterPro" id="IPR027417">
    <property type="entry name" value="P-loop_NTPase"/>
</dbReference>
<dbReference type="PANTHER" id="PTHR43423:SF1">
    <property type="entry name" value="ABC TRANSPORTER I FAMILY MEMBER 17"/>
    <property type="match status" value="1"/>
</dbReference>
<dbReference type="GO" id="GO:0016020">
    <property type="term" value="C:membrane"/>
    <property type="evidence" value="ECO:0007669"/>
    <property type="project" value="InterPro"/>
</dbReference>
<keyword evidence="4" id="KW-0067">ATP-binding</keyword>
<dbReference type="InterPro" id="IPR003593">
    <property type="entry name" value="AAA+_ATPase"/>
</dbReference>
<reference evidence="6 7" key="1">
    <citation type="journal article" date="2015" name="Genome Announc.">
        <title>Expanding the biotechnology potential of lactobacilli through comparative genomics of 213 strains and associated genera.</title>
        <authorList>
            <person name="Sun Z."/>
            <person name="Harris H.M."/>
            <person name="McCann A."/>
            <person name="Guo C."/>
            <person name="Argimon S."/>
            <person name="Zhang W."/>
            <person name="Yang X."/>
            <person name="Jeffery I.B."/>
            <person name="Cooney J.C."/>
            <person name="Kagawa T.F."/>
            <person name="Liu W."/>
            <person name="Song Y."/>
            <person name="Salvetti E."/>
            <person name="Wrobel A."/>
            <person name="Rasinkangas P."/>
            <person name="Parkhill J."/>
            <person name="Rea M.C."/>
            <person name="O'Sullivan O."/>
            <person name="Ritari J."/>
            <person name="Douillard F.P."/>
            <person name="Paul Ross R."/>
            <person name="Yang R."/>
            <person name="Briner A.E."/>
            <person name="Felis G.E."/>
            <person name="de Vos W.M."/>
            <person name="Barrangou R."/>
            <person name="Klaenhammer T.R."/>
            <person name="Caufield P.W."/>
            <person name="Cui Y."/>
            <person name="Zhang H."/>
            <person name="O'Toole P.W."/>
        </authorList>
    </citation>
    <scope>NUCLEOTIDE SEQUENCE [LARGE SCALE GENOMIC DNA]</scope>
    <source>
        <strain evidence="6 7">DSM 15833</strain>
    </source>
</reference>
<dbReference type="AlphaFoldDB" id="A0A0R1TTS9"/>
<protein>
    <submittedName>
        <fullName evidence="6">ABC-type phosphate transport system, ATPase component</fullName>
    </submittedName>
</protein>
<dbReference type="RefSeq" id="WP_025021427.1">
    <property type="nucleotide sequence ID" value="NZ_AZFH01000030.1"/>
</dbReference>
<dbReference type="STRING" id="1423740.FC36_GL001339"/>
<dbReference type="OrthoDB" id="9802185at2"/>
<dbReference type="PANTHER" id="PTHR43423">
    <property type="entry name" value="ABC TRANSPORTER I FAMILY MEMBER 17"/>
    <property type="match status" value="1"/>
</dbReference>
<keyword evidence="3" id="KW-0547">Nucleotide-binding</keyword>
<dbReference type="InterPro" id="IPR003439">
    <property type="entry name" value="ABC_transporter-like_ATP-bd"/>
</dbReference>
<comment type="caution">
    <text evidence="6">The sequence shown here is derived from an EMBL/GenBank/DDBJ whole genome shotgun (WGS) entry which is preliminary data.</text>
</comment>
<evidence type="ECO:0000259" key="5">
    <source>
        <dbReference type="PROSITE" id="PS50893"/>
    </source>
</evidence>
<keyword evidence="1" id="KW-0813">Transport</keyword>
<dbReference type="CDD" id="cd03260">
    <property type="entry name" value="ABC_PstB_phosphate_transporter"/>
    <property type="match status" value="1"/>
</dbReference>
<accession>A0A0R1TTS9</accession>
<evidence type="ECO:0000256" key="4">
    <source>
        <dbReference type="ARBA" id="ARBA00022840"/>
    </source>
</evidence>